<comment type="similarity">
    <text evidence="1 4">Belongs to the 5-formyltetrahydrofolate cyclo-ligase family.</text>
</comment>
<keyword evidence="3 4" id="KW-0067">ATP-binding</keyword>
<keyword evidence="5" id="KW-0436">Ligase</keyword>
<dbReference type="PANTHER" id="PTHR23407:SF1">
    <property type="entry name" value="5-FORMYLTETRAHYDROFOLATE CYCLO-LIGASE"/>
    <property type="match status" value="1"/>
</dbReference>
<sequence length="176" mass="20743">MNKKELRKEIRNRKQQYTQEELKKLSEPIINRLRHHPKLIEAKTIMLYHSLPDEVFTHDFVDEMVKTGKKVLLPVVINETEMEIRCYTGSKDMKISSFNILEPIGELFTDYKNIDFIAVPGMSFDTDRNRLGRGKGYYDRFLKQAKQAYKLGICFDFQKLESIPTDEYDEKVDAVL</sequence>
<dbReference type="Pfam" id="PF01812">
    <property type="entry name" value="5-FTHF_cyc-lig"/>
    <property type="match status" value="1"/>
</dbReference>
<dbReference type="EC" id="6.3.3.2" evidence="4"/>
<evidence type="ECO:0000256" key="3">
    <source>
        <dbReference type="ARBA" id="ARBA00022840"/>
    </source>
</evidence>
<evidence type="ECO:0000256" key="2">
    <source>
        <dbReference type="ARBA" id="ARBA00022741"/>
    </source>
</evidence>
<dbReference type="GO" id="GO:0046872">
    <property type="term" value="F:metal ion binding"/>
    <property type="evidence" value="ECO:0007669"/>
    <property type="project" value="UniProtKB-KW"/>
</dbReference>
<accession>A0A379F366</accession>
<evidence type="ECO:0000313" key="5">
    <source>
        <dbReference type="EMBL" id="SUC12814.1"/>
    </source>
</evidence>
<dbReference type="GO" id="GO:0005524">
    <property type="term" value="F:ATP binding"/>
    <property type="evidence" value="ECO:0007669"/>
    <property type="project" value="UniProtKB-KW"/>
</dbReference>
<evidence type="ECO:0000313" key="6">
    <source>
        <dbReference type="Proteomes" id="UP000254235"/>
    </source>
</evidence>
<dbReference type="RefSeq" id="WP_115083503.1">
    <property type="nucleotide sequence ID" value="NZ_CALBEW010000074.1"/>
</dbReference>
<dbReference type="GeneID" id="78571118"/>
<dbReference type="PIRSF" id="PIRSF006806">
    <property type="entry name" value="FTHF_cligase"/>
    <property type="match status" value="1"/>
</dbReference>
<name>A0A379F366_9BACT</name>
<dbReference type="Proteomes" id="UP000254235">
    <property type="component" value="Unassembled WGS sequence"/>
</dbReference>
<dbReference type="GO" id="GO:0009396">
    <property type="term" value="P:folic acid-containing compound biosynthetic process"/>
    <property type="evidence" value="ECO:0007669"/>
    <property type="project" value="TreeGrafter"/>
</dbReference>
<proteinExistence type="inferred from homology"/>
<dbReference type="NCBIfam" id="TIGR02727">
    <property type="entry name" value="MTHFS_bact"/>
    <property type="match status" value="1"/>
</dbReference>
<dbReference type="GO" id="GO:0030272">
    <property type="term" value="F:5-formyltetrahydrofolate cyclo-ligase activity"/>
    <property type="evidence" value="ECO:0007669"/>
    <property type="project" value="UniProtKB-EC"/>
</dbReference>
<dbReference type="InterPro" id="IPR037171">
    <property type="entry name" value="NagB/RpiA_transferase-like"/>
</dbReference>
<keyword evidence="4" id="KW-0460">Magnesium</keyword>
<dbReference type="OrthoDB" id="9801938at2"/>
<dbReference type="InterPro" id="IPR024185">
    <property type="entry name" value="FTHF_cligase-like_sf"/>
</dbReference>
<gene>
    <name evidence="5" type="primary">ygfA</name>
    <name evidence="5" type="ORF">NCTC13043_01430</name>
</gene>
<dbReference type="Gene3D" id="3.40.50.10420">
    <property type="entry name" value="NagB/RpiA/CoA transferase-like"/>
    <property type="match status" value="1"/>
</dbReference>
<evidence type="ECO:0000256" key="4">
    <source>
        <dbReference type="RuleBase" id="RU361279"/>
    </source>
</evidence>
<protein>
    <recommendedName>
        <fullName evidence="4">5-formyltetrahydrofolate cyclo-ligase</fullName>
        <ecNumber evidence="4">6.3.3.2</ecNumber>
    </recommendedName>
</protein>
<dbReference type="InterPro" id="IPR002698">
    <property type="entry name" value="FTHF_cligase"/>
</dbReference>
<dbReference type="AlphaFoldDB" id="A0A379F366"/>
<dbReference type="GO" id="GO:0035999">
    <property type="term" value="P:tetrahydrofolate interconversion"/>
    <property type="evidence" value="ECO:0007669"/>
    <property type="project" value="TreeGrafter"/>
</dbReference>
<dbReference type="EMBL" id="UGTP01000001">
    <property type="protein sequence ID" value="SUC12814.1"/>
    <property type="molecule type" value="Genomic_DNA"/>
</dbReference>
<dbReference type="PANTHER" id="PTHR23407">
    <property type="entry name" value="ATPASE INHIBITOR/5-FORMYLTETRAHYDROFOLATE CYCLO-LIGASE"/>
    <property type="match status" value="1"/>
</dbReference>
<comment type="cofactor">
    <cofactor evidence="4">
        <name>Mg(2+)</name>
        <dbReference type="ChEBI" id="CHEBI:18420"/>
    </cofactor>
</comment>
<dbReference type="SUPFAM" id="SSF100950">
    <property type="entry name" value="NagB/RpiA/CoA transferase-like"/>
    <property type="match status" value="1"/>
</dbReference>
<organism evidence="5 6">
    <name type="scientific">Prevotella pallens</name>
    <dbReference type="NCBI Taxonomy" id="60133"/>
    <lineage>
        <taxon>Bacteria</taxon>
        <taxon>Pseudomonadati</taxon>
        <taxon>Bacteroidota</taxon>
        <taxon>Bacteroidia</taxon>
        <taxon>Bacteroidales</taxon>
        <taxon>Prevotellaceae</taxon>
        <taxon>Prevotella</taxon>
    </lineage>
</organism>
<reference evidence="5 6" key="1">
    <citation type="submission" date="2018-06" db="EMBL/GenBank/DDBJ databases">
        <authorList>
            <consortium name="Pathogen Informatics"/>
            <person name="Doyle S."/>
        </authorList>
    </citation>
    <scope>NUCLEOTIDE SEQUENCE [LARGE SCALE GENOMIC DNA]</scope>
    <source>
        <strain evidence="5 6">NCTC13043</strain>
    </source>
</reference>
<comment type="catalytic activity">
    <reaction evidence="4">
        <text>(6S)-5-formyl-5,6,7,8-tetrahydrofolate + ATP = (6R)-5,10-methenyltetrahydrofolate + ADP + phosphate</text>
        <dbReference type="Rhea" id="RHEA:10488"/>
        <dbReference type="ChEBI" id="CHEBI:30616"/>
        <dbReference type="ChEBI" id="CHEBI:43474"/>
        <dbReference type="ChEBI" id="CHEBI:57455"/>
        <dbReference type="ChEBI" id="CHEBI:57457"/>
        <dbReference type="ChEBI" id="CHEBI:456216"/>
        <dbReference type="EC" id="6.3.3.2"/>
    </reaction>
</comment>
<keyword evidence="4" id="KW-0479">Metal-binding</keyword>
<evidence type="ECO:0000256" key="1">
    <source>
        <dbReference type="ARBA" id="ARBA00010638"/>
    </source>
</evidence>
<keyword evidence="2 4" id="KW-0547">Nucleotide-binding</keyword>